<evidence type="ECO:0000256" key="3">
    <source>
        <dbReference type="ARBA" id="ARBA00022670"/>
    </source>
</evidence>
<evidence type="ECO:0000256" key="2">
    <source>
        <dbReference type="ARBA" id="ARBA00022645"/>
    </source>
</evidence>
<feature type="chain" id="PRO_5043774027" evidence="8">
    <location>
        <begin position="32"/>
        <end position="479"/>
    </location>
</feature>
<feature type="signal peptide" evidence="8">
    <location>
        <begin position="1"/>
        <end position="31"/>
    </location>
</feature>
<keyword evidence="2" id="KW-0121">Carboxypeptidase</keyword>
<dbReference type="FunFam" id="3.40.50.1820:FF:000143">
    <property type="entry name" value="Carboxypeptidase"/>
    <property type="match status" value="1"/>
</dbReference>
<dbReference type="Proteomes" id="UP001161247">
    <property type="component" value="Chromosome 5"/>
</dbReference>
<dbReference type="GO" id="GO:0006508">
    <property type="term" value="P:proteolysis"/>
    <property type="evidence" value="ECO:0007669"/>
    <property type="project" value="UniProtKB-KW"/>
</dbReference>
<proteinExistence type="inferred from homology"/>
<sequence length="479" mass="54302">MSLLPKTYAFFFRELLLLIVLLLSSNALTYAAPKSSLVRQLPGFNGTFPSKHYSGYVKLNTSPSKHLFYYFIESERNPTKDPVVLWLNGGPGCSSFDGFVYEHGPFKFEKGKKKGDFPILYPNPYSWSKVSNIIYLDSPSGVGFSYPWLPSSDSQTAIDSHAFLLKWFELYPEFQPNRFYISGESWAGIYVPALAAEIDKGSRNYNEATPRINLKGYIIGNGVCDFHIDGTPSYLSFAHGMALISDQLYKQAQACMGHVSGNDKCEMVWLKINKVLAGLNEYAILEPCYHGYKSEETNSSFLELGRAWPNRARVRDGKVPTWRESAQSRFHYGVKIPCFDDEVATTYLNDVRVRKAIHASPEVQSWNLCVGMDYEADLGSMVPYHKDLTSKGYYALIYSGDHDMNVPFIGTQQWTAALGYEIVEEWRPWFTDGQVAGFLQSYANNLTFLTVKGAGHTVPTYKPGECLHFYDSWLQWKKI</sequence>
<dbReference type="Gene3D" id="3.40.50.1820">
    <property type="entry name" value="alpha/beta hydrolase"/>
    <property type="match status" value="1"/>
</dbReference>
<evidence type="ECO:0000256" key="8">
    <source>
        <dbReference type="SAM" id="SignalP"/>
    </source>
</evidence>
<evidence type="ECO:0000256" key="7">
    <source>
        <dbReference type="ARBA" id="ARBA00023180"/>
    </source>
</evidence>
<dbReference type="GO" id="GO:0016747">
    <property type="term" value="F:acyltransferase activity, transferring groups other than amino-acyl groups"/>
    <property type="evidence" value="ECO:0007669"/>
    <property type="project" value="TreeGrafter"/>
</dbReference>
<dbReference type="PRINTS" id="PR00724">
    <property type="entry name" value="CRBOXYPTASEC"/>
</dbReference>
<dbReference type="Gene3D" id="3.40.50.12670">
    <property type="match status" value="1"/>
</dbReference>
<keyword evidence="3" id="KW-0645">Protease</keyword>
<dbReference type="AlphaFoldDB" id="A0AAV1DDQ6"/>
<gene>
    <name evidence="9" type="ORF">OLC1_LOCUS14589</name>
</gene>
<keyword evidence="10" id="KW-1185">Reference proteome</keyword>
<dbReference type="SUPFAM" id="SSF53474">
    <property type="entry name" value="alpha/beta-Hydrolases"/>
    <property type="match status" value="1"/>
</dbReference>
<evidence type="ECO:0000256" key="6">
    <source>
        <dbReference type="ARBA" id="ARBA00023157"/>
    </source>
</evidence>
<keyword evidence="4 8" id="KW-0732">Signal</keyword>
<dbReference type="InterPro" id="IPR001563">
    <property type="entry name" value="Peptidase_S10"/>
</dbReference>
<dbReference type="GO" id="GO:0004185">
    <property type="term" value="F:serine-type carboxypeptidase activity"/>
    <property type="evidence" value="ECO:0007669"/>
    <property type="project" value="InterPro"/>
</dbReference>
<dbReference type="FunFam" id="3.40.50.12670:FF:000002">
    <property type="entry name" value="Carboxypeptidase"/>
    <property type="match status" value="1"/>
</dbReference>
<accession>A0AAV1DDQ6</accession>
<keyword evidence="6" id="KW-1015">Disulfide bond</keyword>
<dbReference type="PANTHER" id="PTHR11802">
    <property type="entry name" value="SERINE PROTEASE FAMILY S10 SERINE CARBOXYPEPTIDASE"/>
    <property type="match status" value="1"/>
</dbReference>
<keyword evidence="5" id="KW-0378">Hydrolase</keyword>
<evidence type="ECO:0000256" key="5">
    <source>
        <dbReference type="ARBA" id="ARBA00022801"/>
    </source>
</evidence>
<dbReference type="PROSITE" id="PS00560">
    <property type="entry name" value="CARBOXYPEPT_SER_HIS"/>
    <property type="match status" value="1"/>
</dbReference>
<dbReference type="InterPro" id="IPR029058">
    <property type="entry name" value="AB_hydrolase_fold"/>
</dbReference>
<dbReference type="PANTHER" id="PTHR11802:SF346">
    <property type="entry name" value="CARBOXYPEPTIDASE"/>
    <property type="match status" value="1"/>
</dbReference>
<evidence type="ECO:0000313" key="9">
    <source>
        <dbReference type="EMBL" id="CAI9106004.1"/>
    </source>
</evidence>
<dbReference type="Pfam" id="PF00450">
    <property type="entry name" value="Peptidase_S10"/>
    <property type="match status" value="1"/>
</dbReference>
<organism evidence="9 10">
    <name type="scientific">Oldenlandia corymbosa var. corymbosa</name>
    <dbReference type="NCBI Taxonomy" id="529605"/>
    <lineage>
        <taxon>Eukaryota</taxon>
        <taxon>Viridiplantae</taxon>
        <taxon>Streptophyta</taxon>
        <taxon>Embryophyta</taxon>
        <taxon>Tracheophyta</taxon>
        <taxon>Spermatophyta</taxon>
        <taxon>Magnoliopsida</taxon>
        <taxon>eudicotyledons</taxon>
        <taxon>Gunneridae</taxon>
        <taxon>Pentapetalae</taxon>
        <taxon>asterids</taxon>
        <taxon>lamiids</taxon>
        <taxon>Gentianales</taxon>
        <taxon>Rubiaceae</taxon>
        <taxon>Rubioideae</taxon>
        <taxon>Spermacoceae</taxon>
        <taxon>Hedyotis-Oldenlandia complex</taxon>
        <taxon>Oldenlandia</taxon>
    </lineage>
</organism>
<name>A0AAV1DDQ6_OLDCO</name>
<protein>
    <submittedName>
        <fullName evidence="9">OLC1v1005052C1</fullName>
    </submittedName>
</protein>
<dbReference type="InterPro" id="IPR033124">
    <property type="entry name" value="Ser_caboxypep_his_AS"/>
</dbReference>
<comment type="similarity">
    <text evidence="1">Belongs to the peptidase S10 family.</text>
</comment>
<reference evidence="9" key="1">
    <citation type="submission" date="2023-03" db="EMBL/GenBank/DDBJ databases">
        <authorList>
            <person name="Julca I."/>
        </authorList>
    </citation>
    <scope>NUCLEOTIDE SEQUENCE</scope>
</reference>
<dbReference type="EMBL" id="OX459122">
    <property type="protein sequence ID" value="CAI9106004.1"/>
    <property type="molecule type" value="Genomic_DNA"/>
</dbReference>
<dbReference type="GO" id="GO:0019748">
    <property type="term" value="P:secondary metabolic process"/>
    <property type="evidence" value="ECO:0007669"/>
    <property type="project" value="TreeGrafter"/>
</dbReference>
<evidence type="ECO:0000313" key="10">
    <source>
        <dbReference type="Proteomes" id="UP001161247"/>
    </source>
</evidence>
<evidence type="ECO:0000256" key="1">
    <source>
        <dbReference type="ARBA" id="ARBA00009431"/>
    </source>
</evidence>
<keyword evidence="7" id="KW-0325">Glycoprotein</keyword>
<evidence type="ECO:0000256" key="4">
    <source>
        <dbReference type="ARBA" id="ARBA00022729"/>
    </source>
</evidence>